<reference evidence="13" key="1">
    <citation type="submission" date="2016-11" db="EMBL/GenBank/DDBJ databases">
        <authorList>
            <person name="Varghese N."/>
            <person name="Submissions S."/>
        </authorList>
    </citation>
    <scope>NUCLEOTIDE SEQUENCE [LARGE SCALE GENOMIC DNA]</scope>
    <source>
        <strain evidence="13">DSM 14834</strain>
    </source>
</reference>
<dbReference type="Gene3D" id="3.55.40.10">
    <property type="entry name" value="minor pseudopilin epsh domain"/>
    <property type="match status" value="1"/>
</dbReference>
<evidence type="ECO:0000256" key="6">
    <source>
        <dbReference type="ARBA" id="ARBA00022692"/>
    </source>
</evidence>
<evidence type="ECO:0000256" key="2">
    <source>
        <dbReference type="ARBA" id="ARBA00021549"/>
    </source>
</evidence>
<keyword evidence="3" id="KW-1003">Cell membrane</keyword>
<gene>
    <name evidence="12" type="ORF">SAMN02745204_01753</name>
</gene>
<keyword evidence="4" id="KW-0488">Methylation</keyword>
<dbReference type="InterPro" id="IPR022346">
    <property type="entry name" value="T2SS_GspH"/>
</dbReference>
<name>A0A1M4YRZ7_9GAMM</name>
<evidence type="ECO:0000313" key="13">
    <source>
        <dbReference type="Proteomes" id="UP000242857"/>
    </source>
</evidence>
<dbReference type="RefSeq" id="WP_072756209.1">
    <property type="nucleotide sequence ID" value="NZ_FQUK01000029.1"/>
</dbReference>
<proteinExistence type="inferred from homology"/>
<evidence type="ECO:0000256" key="9">
    <source>
        <dbReference type="ARBA" id="ARBA00025772"/>
    </source>
</evidence>
<dbReference type="GO" id="GO:0015628">
    <property type="term" value="P:protein secretion by the type II secretion system"/>
    <property type="evidence" value="ECO:0007669"/>
    <property type="project" value="InterPro"/>
</dbReference>
<dbReference type="EMBL" id="FQUK01000029">
    <property type="protein sequence ID" value="SHF08272.1"/>
    <property type="molecule type" value="Genomic_DNA"/>
</dbReference>
<keyword evidence="8" id="KW-0472">Membrane</keyword>
<sequence>MLQRPAGFSLLELLLTCLILCLVTGLALPTLAGVSERHHVRTAMTSLTSHMQLARITAITHNRRTVLCPSQDGLHCTPDRDWSGGWLLFLDEDGNRRVDRAEDILRVESTPTSHRLRITSSLGRQQLRYLPDGSSAGTNLTLSICNQAGLLVGQVIVNNAGRPRSQLITQPLPCPG</sequence>
<keyword evidence="13" id="KW-1185">Reference proteome</keyword>
<feature type="domain" description="General secretion pathway GspH" evidence="11">
    <location>
        <begin position="45"/>
        <end position="161"/>
    </location>
</feature>
<dbReference type="SUPFAM" id="SSF54523">
    <property type="entry name" value="Pili subunits"/>
    <property type="match status" value="1"/>
</dbReference>
<keyword evidence="5" id="KW-0997">Cell inner membrane</keyword>
<dbReference type="GO" id="GO:0005886">
    <property type="term" value="C:plasma membrane"/>
    <property type="evidence" value="ECO:0007669"/>
    <property type="project" value="UniProtKB-SubCell"/>
</dbReference>
<dbReference type="AlphaFoldDB" id="A0A1M4YRZ7"/>
<protein>
    <recommendedName>
        <fullName evidence="2">Type II secretion system protein H</fullName>
    </recommendedName>
    <alternativeName>
        <fullName evidence="10">General secretion pathway protein H</fullName>
    </alternativeName>
</protein>
<evidence type="ECO:0000313" key="12">
    <source>
        <dbReference type="EMBL" id="SHF08272.1"/>
    </source>
</evidence>
<dbReference type="Proteomes" id="UP000242857">
    <property type="component" value="Unassembled WGS sequence"/>
</dbReference>
<dbReference type="STRING" id="213588.SAMN02745204_01753"/>
<evidence type="ECO:0000256" key="10">
    <source>
        <dbReference type="ARBA" id="ARBA00030775"/>
    </source>
</evidence>
<evidence type="ECO:0000256" key="7">
    <source>
        <dbReference type="ARBA" id="ARBA00022989"/>
    </source>
</evidence>
<evidence type="ECO:0000259" key="11">
    <source>
        <dbReference type="Pfam" id="PF12019"/>
    </source>
</evidence>
<evidence type="ECO:0000256" key="5">
    <source>
        <dbReference type="ARBA" id="ARBA00022519"/>
    </source>
</evidence>
<dbReference type="Pfam" id="PF12019">
    <property type="entry name" value="GspH"/>
    <property type="match status" value="1"/>
</dbReference>
<keyword evidence="6" id="KW-0812">Transmembrane</keyword>
<dbReference type="GO" id="GO:0015627">
    <property type="term" value="C:type II protein secretion system complex"/>
    <property type="evidence" value="ECO:0007669"/>
    <property type="project" value="InterPro"/>
</dbReference>
<comment type="subcellular location">
    <subcellularLocation>
        <location evidence="1">Cell inner membrane</location>
        <topology evidence="1">Single-pass membrane protein</topology>
    </subcellularLocation>
</comment>
<accession>A0A1M4YRZ7</accession>
<evidence type="ECO:0000256" key="3">
    <source>
        <dbReference type="ARBA" id="ARBA00022475"/>
    </source>
</evidence>
<keyword evidence="7" id="KW-1133">Transmembrane helix</keyword>
<organism evidence="12 13">
    <name type="scientific">Thermomonas hydrothermalis</name>
    <dbReference type="NCBI Taxonomy" id="213588"/>
    <lineage>
        <taxon>Bacteria</taxon>
        <taxon>Pseudomonadati</taxon>
        <taxon>Pseudomonadota</taxon>
        <taxon>Gammaproteobacteria</taxon>
        <taxon>Lysobacterales</taxon>
        <taxon>Lysobacteraceae</taxon>
        <taxon>Thermomonas</taxon>
    </lineage>
</organism>
<dbReference type="InterPro" id="IPR045584">
    <property type="entry name" value="Pilin-like"/>
</dbReference>
<evidence type="ECO:0000256" key="8">
    <source>
        <dbReference type="ARBA" id="ARBA00023136"/>
    </source>
</evidence>
<evidence type="ECO:0000256" key="4">
    <source>
        <dbReference type="ARBA" id="ARBA00022481"/>
    </source>
</evidence>
<comment type="similarity">
    <text evidence="9">Belongs to the GSP H family.</text>
</comment>
<evidence type="ECO:0000256" key="1">
    <source>
        <dbReference type="ARBA" id="ARBA00004377"/>
    </source>
</evidence>